<dbReference type="EMBL" id="ML742120">
    <property type="protein sequence ID" value="KAE8149523.1"/>
    <property type="molecule type" value="Genomic_DNA"/>
</dbReference>
<dbReference type="OrthoDB" id="3682664at2759"/>
<reference evidence="1 2" key="1">
    <citation type="submission" date="2019-04" db="EMBL/GenBank/DDBJ databases">
        <title>Friends and foes A comparative genomics study of 23 Aspergillus species from section Flavi.</title>
        <authorList>
            <consortium name="DOE Joint Genome Institute"/>
            <person name="Kjaerbolling I."/>
            <person name="Vesth T."/>
            <person name="Frisvad J.C."/>
            <person name="Nybo J.L."/>
            <person name="Theobald S."/>
            <person name="Kildgaard S."/>
            <person name="Isbrandt T."/>
            <person name="Kuo A."/>
            <person name="Sato A."/>
            <person name="Lyhne E.K."/>
            <person name="Kogle M.E."/>
            <person name="Wiebenga A."/>
            <person name="Kun R.S."/>
            <person name="Lubbers R.J."/>
            <person name="Makela M.R."/>
            <person name="Barry K."/>
            <person name="Chovatia M."/>
            <person name="Clum A."/>
            <person name="Daum C."/>
            <person name="Haridas S."/>
            <person name="He G."/>
            <person name="LaButti K."/>
            <person name="Lipzen A."/>
            <person name="Mondo S."/>
            <person name="Riley R."/>
            <person name="Salamov A."/>
            <person name="Simmons B.A."/>
            <person name="Magnuson J.K."/>
            <person name="Henrissat B."/>
            <person name="Mortensen U.H."/>
            <person name="Larsen T.O."/>
            <person name="Devries R.P."/>
            <person name="Grigoriev I.V."/>
            <person name="Machida M."/>
            <person name="Baker S.E."/>
            <person name="Andersen M.R."/>
        </authorList>
    </citation>
    <scope>NUCLEOTIDE SEQUENCE [LARGE SCALE GENOMIC DNA]</scope>
    <source>
        <strain evidence="1 2">IBT 18842</strain>
    </source>
</reference>
<organism evidence="1 2">
    <name type="scientific">Aspergillus avenaceus</name>
    <dbReference type="NCBI Taxonomy" id="36643"/>
    <lineage>
        <taxon>Eukaryota</taxon>
        <taxon>Fungi</taxon>
        <taxon>Dikarya</taxon>
        <taxon>Ascomycota</taxon>
        <taxon>Pezizomycotina</taxon>
        <taxon>Eurotiomycetes</taxon>
        <taxon>Eurotiomycetidae</taxon>
        <taxon>Eurotiales</taxon>
        <taxon>Aspergillaceae</taxon>
        <taxon>Aspergillus</taxon>
        <taxon>Aspergillus subgen. Circumdati</taxon>
    </lineage>
</organism>
<sequence length="140" mass="15179">MSNQITTNQPKGNATVQNNCPHPIYLWSVSSTVSPEHPIPPSKSYTETFRRDPQIGGVTLKITTVENGLEAAAPQLNFAYHALGDRVWYSLSDVFGDPFAGKRVALSGEKEIVWENGVPPSNGSQVGDQGVGRDLVLRVC</sequence>
<name>A0A5N6TT37_ASPAV</name>
<keyword evidence="2" id="KW-1185">Reference proteome</keyword>
<evidence type="ECO:0000313" key="1">
    <source>
        <dbReference type="EMBL" id="KAE8149523.1"/>
    </source>
</evidence>
<dbReference type="InterPro" id="IPR006771">
    <property type="entry name" value="CetA-like"/>
</dbReference>
<dbReference type="PANTHER" id="PTHR36195">
    <property type="entry name" value="DOMAIN PROTEIN, PUTATIVE (AFU_ORTHOLOGUE AFUA_5G01990)-RELATED-RELATED"/>
    <property type="match status" value="1"/>
</dbReference>
<evidence type="ECO:0000313" key="2">
    <source>
        <dbReference type="Proteomes" id="UP000325780"/>
    </source>
</evidence>
<accession>A0A5N6TT37</accession>
<dbReference type="PANTHER" id="PTHR36195:SF5">
    <property type="entry name" value="BYS1 FAMILY PROTEIN (AFU_ORTHOLOGUE AFUA_2G04533)"/>
    <property type="match status" value="1"/>
</dbReference>
<dbReference type="AlphaFoldDB" id="A0A5N6TT37"/>
<dbReference type="Pfam" id="PF04681">
    <property type="entry name" value="Bys1"/>
    <property type="match status" value="1"/>
</dbReference>
<protein>
    <submittedName>
        <fullName evidence="1">Uncharacterized protein</fullName>
    </submittedName>
</protein>
<gene>
    <name evidence="1" type="ORF">BDV25DRAFT_140713</name>
</gene>
<proteinExistence type="predicted"/>
<dbReference type="Proteomes" id="UP000325780">
    <property type="component" value="Unassembled WGS sequence"/>
</dbReference>